<dbReference type="InterPro" id="IPR003718">
    <property type="entry name" value="OsmC/Ohr_fam"/>
</dbReference>
<dbReference type="InterPro" id="IPR052707">
    <property type="entry name" value="OsmC_Ohr_Peroxiredoxin"/>
</dbReference>
<dbReference type="Gene3D" id="3.30.300.20">
    <property type="match status" value="1"/>
</dbReference>
<dbReference type="InterPro" id="IPR036102">
    <property type="entry name" value="OsmC/Ohrsf"/>
</dbReference>
<organism evidence="1 2">
    <name type="scientific">Achromobacter pestifer</name>
    <dbReference type="NCBI Taxonomy" id="1353889"/>
    <lineage>
        <taxon>Bacteria</taxon>
        <taxon>Pseudomonadati</taxon>
        <taxon>Pseudomonadota</taxon>
        <taxon>Betaproteobacteria</taxon>
        <taxon>Burkholderiales</taxon>
        <taxon>Alcaligenaceae</taxon>
        <taxon>Achromobacter</taxon>
    </lineage>
</organism>
<evidence type="ECO:0000313" key="1">
    <source>
        <dbReference type="EMBL" id="CAB3639142.1"/>
    </source>
</evidence>
<evidence type="ECO:0000313" key="2">
    <source>
        <dbReference type="Proteomes" id="UP000494108"/>
    </source>
</evidence>
<dbReference type="SUPFAM" id="SSF82784">
    <property type="entry name" value="OsmC-like"/>
    <property type="match status" value="1"/>
</dbReference>
<dbReference type="InterPro" id="IPR015946">
    <property type="entry name" value="KH_dom-like_a/b"/>
</dbReference>
<dbReference type="PANTHER" id="PTHR42830">
    <property type="entry name" value="OSMOTICALLY INDUCIBLE FAMILY PROTEIN"/>
    <property type="match status" value="1"/>
</dbReference>
<name>A0A6S6YRV7_9BURK</name>
<keyword evidence="2" id="KW-1185">Reference proteome</keyword>
<reference evidence="1 2" key="1">
    <citation type="submission" date="2020-04" db="EMBL/GenBank/DDBJ databases">
        <authorList>
            <person name="De Canck E."/>
        </authorList>
    </citation>
    <scope>NUCLEOTIDE SEQUENCE [LARGE SCALE GENOMIC DNA]</scope>
    <source>
        <strain evidence="1 2">LMG 3431</strain>
    </source>
</reference>
<dbReference type="EMBL" id="CADIJX010000002">
    <property type="protein sequence ID" value="CAB3639142.1"/>
    <property type="molecule type" value="Genomic_DNA"/>
</dbReference>
<gene>
    <name evidence="1" type="ORF">LMG3431_01940</name>
</gene>
<protein>
    <recommendedName>
        <fullName evidence="3">OsmC family protein</fullName>
    </recommendedName>
</protein>
<sequence length="160" mass="17468">MSEAKGEHHYTVTVDWTGNTGTGTSHYKSYSRDHVIRAAGKPDVPGSSDPAFRGDPSRWNPEDLLIASLSACHKLWYLHLCAVEGVTVVAYHDEAQGVMVEDPARGGAITRVTLRPQVTIRAGDDAALAAELHDKAHHFCYIANSVNFPVRCEPRIVFAS</sequence>
<dbReference type="PANTHER" id="PTHR42830:SF2">
    <property type="entry name" value="OSMC_OHR FAMILY PROTEIN"/>
    <property type="match status" value="1"/>
</dbReference>
<proteinExistence type="predicted"/>
<evidence type="ECO:0008006" key="3">
    <source>
        <dbReference type="Google" id="ProtNLM"/>
    </source>
</evidence>
<dbReference type="Pfam" id="PF02566">
    <property type="entry name" value="OsmC"/>
    <property type="match status" value="1"/>
</dbReference>
<dbReference type="RefSeq" id="WP_175174254.1">
    <property type="nucleotide sequence ID" value="NZ_CADIJX010000002.1"/>
</dbReference>
<dbReference type="AlphaFoldDB" id="A0A6S6YRV7"/>
<dbReference type="Proteomes" id="UP000494108">
    <property type="component" value="Unassembled WGS sequence"/>
</dbReference>
<accession>A0A6S6YRV7</accession>